<dbReference type="PANTHER" id="PTHR24111:SF0">
    <property type="entry name" value="LEUCINE-RICH REPEAT-CONTAINING PROTEIN"/>
    <property type="match status" value="1"/>
</dbReference>
<reference evidence="3 4" key="1">
    <citation type="journal article" date="2019" name="Environ. Microbiol.">
        <title>At the nexus of three kingdoms: the genome of the mycorrhizal fungus Gigaspora margarita provides insights into plant, endobacterial and fungal interactions.</title>
        <authorList>
            <person name="Venice F."/>
            <person name="Ghignone S."/>
            <person name="Salvioli di Fossalunga A."/>
            <person name="Amselem J."/>
            <person name="Novero M."/>
            <person name="Xianan X."/>
            <person name="Sedzielewska Toro K."/>
            <person name="Morin E."/>
            <person name="Lipzen A."/>
            <person name="Grigoriev I.V."/>
            <person name="Henrissat B."/>
            <person name="Martin F.M."/>
            <person name="Bonfante P."/>
        </authorList>
    </citation>
    <scope>NUCLEOTIDE SEQUENCE [LARGE SCALE GENOMIC DNA]</scope>
    <source>
        <strain evidence="3 4">BEG34</strain>
    </source>
</reference>
<sequence>MIKLPIECLLIIFNNFQNDSKSLYSCLLVNRYWCRIVVPILWRNIGEKLGNRKLINTCLLSLNAEEQVLLIPFKIFLSNYSKPLFEYTSYTTSVCRYLNGGIISWLNENDYTEVKHRWECNTDTLVNAVKYSLISMFLRTNERFSYLEVFGFIDNNNKLIKNLCGNNTINSLYLYENWIDSEGIAEILCNNTTLTSLKLNGNNNGNNIGIKGAKALAKALHTNTTLTSLNLSRDNIGSEGGKALANALYLSVNDIGIEGGKMLVKALCKNTTLISLNLSCNGISFDERKELTKTLHKKNPLIC</sequence>
<evidence type="ECO:0000256" key="1">
    <source>
        <dbReference type="ARBA" id="ARBA00022737"/>
    </source>
</evidence>
<dbReference type="Pfam" id="PF12937">
    <property type="entry name" value="F-box-like"/>
    <property type="match status" value="1"/>
</dbReference>
<dbReference type="Gene3D" id="3.80.10.10">
    <property type="entry name" value="Ribonuclease Inhibitor"/>
    <property type="match status" value="2"/>
</dbReference>
<dbReference type="InterPro" id="IPR001611">
    <property type="entry name" value="Leu-rich_rpt"/>
</dbReference>
<keyword evidence="1" id="KW-0677">Repeat</keyword>
<evidence type="ECO:0000313" key="4">
    <source>
        <dbReference type="Proteomes" id="UP000439903"/>
    </source>
</evidence>
<gene>
    <name evidence="3" type="ORF">F8M41_000348</name>
</gene>
<dbReference type="InterPro" id="IPR052201">
    <property type="entry name" value="LRR-containing_regulator"/>
</dbReference>
<dbReference type="InterPro" id="IPR032675">
    <property type="entry name" value="LRR_dom_sf"/>
</dbReference>
<dbReference type="Pfam" id="PF13516">
    <property type="entry name" value="LRR_6"/>
    <property type="match status" value="2"/>
</dbReference>
<dbReference type="SUPFAM" id="SSF81383">
    <property type="entry name" value="F-box domain"/>
    <property type="match status" value="1"/>
</dbReference>
<organism evidence="3 4">
    <name type="scientific">Gigaspora margarita</name>
    <dbReference type="NCBI Taxonomy" id="4874"/>
    <lineage>
        <taxon>Eukaryota</taxon>
        <taxon>Fungi</taxon>
        <taxon>Fungi incertae sedis</taxon>
        <taxon>Mucoromycota</taxon>
        <taxon>Glomeromycotina</taxon>
        <taxon>Glomeromycetes</taxon>
        <taxon>Diversisporales</taxon>
        <taxon>Gigasporaceae</taxon>
        <taxon>Gigaspora</taxon>
    </lineage>
</organism>
<dbReference type="SUPFAM" id="SSF52047">
    <property type="entry name" value="RNI-like"/>
    <property type="match status" value="1"/>
</dbReference>
<dbReference type="InterPro" id="IPR001810">
    <property type="entry name" value="F-box_dom"/>
</dbReference>
<evidence type="ECO:0000259" key="2">
    <source>
        <dbReference type="Pfam" id="PF12937"/>
    </source>
</evidence>
<dbReference type="PANTHER" id="PTHR24111">
    <property type="entry name" value="LEUCINE-RICH REPEAT-CONTAINING PROTEIN 34"/>
    <property type="match status" value="1"/>
</dbReference>
<accession>A0A8H3XHR2</accession>
<dbReference type="EMBL" id="WTPW01001020">
    <property type="protein sequence ID" value="KAF0461853.1"/>
    <property type="molecule type" value="Genomic_DNA"/>
</dbReference>
<name>A0A8H3XHR2_GIGMA</name>
<proteinExistence type="predicted"/>
<feature type="domain" description="F-box" evidence="2">
    <location>
        <begin position="3"/>
        <end position="45"/>
    </location>
</feature>
<protein>
    <recommendedName>
        <fullName evidence="2">F-box domain-containing protein</fullName>
    </recommendedName>
</protein>
<evidence type="ECO:0000313" key="3">
    <source>
        <dbReference type="EMBL" id="KAF0461853.1"/>
    </source>
</evidence>
<dbReference type="SMART" id="SM00368">
    <property type="entry name" value="LRR_RI"/>
    <property type="match status" value="3"/>
</dbReference>
<dbReference type="Proteomes" id="UP000439903">
    <property type="component" value="Unassembled WGS sequence"/>
</dbReference>
<keyword evidence="4" id="KW-1185">Reference proteome</keyword>
<dbReference type="OrthoDB" id="333024at2759"/>
<comment type="caution">
    <text evidence="3">The sequence shown here is derived from an EMBL/GenBank/DDBJ whole genome shotgun (WGS) entry which is preliminary data.</text>
</comment>
<dbReference type="InterPro" id="IPR036047">
    <property type="entry name" value="F-box-like_dom_sf"/>
</dbReference>
<dbReference type="AlphaFoldDB" id="A0A8H3XHR2"/>